<evidence type="ECO:0000256" key="1">
    <source>
        <dbReference type="SAM" id="MobiDB-lite"/>
    </source>
</evidence>
<comment type="caution">
    <text evidence="2">The sequence shown here is derived from an EMBL/GenBank/DDBJ whole genome shotgun (WGS) entry which is preliminary data.</text>
</comment>
<evidence type="ECO:0000313" key="2">
    <source>
        <dbReference type="EMBL" id="KAK3924617.1"/>
    </source>
</evidence>
<dbReference type="EMBL" id="JAHWGI010001195">
    <property type="protein sequence ID" value="KAK3924617.1"/>
    <property type="molecule type" value="Genomic_DNA"/>
</dbReference>
<dbReference type="AlphaFoldDB" id="A0AAE1HNM7"/>
<feature type="region of interest" description="Disordered" evidence="1">
    <location>
        <begin position="84"/>
        <end position="125"/>
    </location>
</feature>
<sequence>MEENESLRRLLCKNKTQPEEDQLNLSETMFSNDIDNTVIHIVKNAEQRDGGQEEIHNNDGVSDFHMKSVDFVKKDKQKIKKHIDNSVEQRDCEQDEVHDDNNGVADLNMKTVDDVKKDKQKTKKH</sequence>
<evidence type="ECO:0000313" key="3">
    <source>
        <dbReference type="Proteomes" id="UP001219518"/>
    </source>
</evidence>
<dbReference type="Proteomes" id="UP001219518">
    <property type="component" value="Unassembled WGS sequence"/>
</dbReference>
<keyword evidence="3" id="KW-1185">Reference proteome</keyword>
<gene>
    <name evidence="2" type="ORF">KUF71_012750</name>
</gene>
<name>A0AAE1HNM7_9NEOP</name>
<organism evidence="2 3">
    <name type="scientific">Frankliniella fusca</name>
    <dbReference type="NCBI Taxonomy" id="407009"/>
    <lineage>
        <taxon>Eukaryota</taxon>
        <taxon>Metazoa</taxon>
        <taxon>Ecdysozoa</taxon>
        <taxon>Arthropoda</taxon>
        <taxon>Hexapoda</taxon>
        <taxon>Insecta</taxon>
        <taxon>Pterygota</taxon>
        <taxon>Neoptera</taxon>
        <taxon>Paraneoptera</taxon>
        <taxon>Thysanoptera</taxon>
        <taxon>Terebrantia</taxon>
        <taxon>Thripoidea</taxon>
        <taxon>Thripidae</taxon>
        <taxon>Frankliniella</taxon>
    </lineage>
</organism>
<dbReference type="GO" id="GO:0016874">
    <property type="term" value="F:ligase activity"/>
    <property type="evidence" value="ECO:0007669"/>
    <property type="project" value="UniProtKB-KW"/>
</dbReference>
<protein>
    <submittedName>
        <fullName evidence="2">Glutamate--tRNA ligase</fullName>
    </submittedName>
</protein>
<proteinExistence type="predicted"/>
<keyword evidence="2" id="KW-0436">Ligase</keyword>
<reference evidence="2" key="1">
    <citation type="submission" date="2021-07" db="EMBL/GenBank/DDBJ databases">
        <authorList>
            <person name="Catto M.A."/>
            <person name="Jacobson A."/>
            <person name="Kennedy G."/>
            <person name="Labadie P."/>
            <person name="Hunt B.G."/>
            <person name="Srinivasan R."/>
        </authorList>
    </citation>
    <scope>NUCLEOTIDE SEQUENCE</scope>
    <source>
        <strain evidence="2">PL_HMW_Pooled</strain>
        <tissue evidence="2">Head</tissue>
    </source>
</reference>
<reference evidence="2" key="2">
    <citation type="journal article" date="2023" name="BMC Genomics">
        <title>Pest status, molecular evolution, and epigenetic factors derived from the genome assembly of Frankliniella fusca, a thysanopteran phytovirus vector.</title>
        <authorList>
            <person name="Catto M.A."/>
            <person name="Labadie P.E."/>
            <person name="Jacobson A.L."/>
            <person name="Kennedy G.G."/>
            <person name="Srinivasan R."/>
            <person name="Hunt B.G."/>
        </authorList>
    </citation>
    <scope>NUCLEOTIDE SEQUENCE</scope>
    <source>
        <strain evidence="2">PL_HMW_Pooled</strain>
    </source>
</reference>
<accession>A0AAE1HNM7</accession>
<feature type="region of interest" description="Disordered" evidence="1">
    <location>
        <begin position="1"/>
        <end position="20"/>
    </location>
</feature>